<dbReference type="OMA" id="CSKDNIN"/>
<dbReference type="GO" id="GO:0000122">
    <property type="term" value="P:negative regulation of transcription by RNA polymerase II"/>
    <property type="evidence" value="ECO:0007669"/>
    <property type="project" value="TreeGrafter"/>
</dbReference>
<evidence type="ECO:0008006" key="3">
    <source>
        <dbReference type="Google" id="ProtNLM"/>
    </source>
</evidence>
<dbReference type="EMBL" id="KQ418859">
    <property type="protein sequence ID" value="KOF85542.1"/>
    <property type="molecule type" value="Genomic_DNA"/>
</dbReference>
<accession>A0A0L8H8L1</accession>
<dbReference type="PANTHER" id="PTHR31336">
    <property type="entry name" value="LIN37 HOMOLOG"/>
    <property type="match status" value="1"/>
</dbReference>
<dbReference type="Pfam" id="PF15306">
    <property type="entry name" value="LIN37"/>
    <property type="match status" value="1"/>
</dbReference>
<dbReference type="InterPro" id="IPR028226">
    <property type="entry name" value="LIN37"/>
</dbReference>
<gene>
    <name evidence="2" type="ORF">OCBIM_22020129mg</name>
</gene>
<feature type="compositionally biased region" description="Low complexity" evidence="1">
    <location>
        <begin position="50"/>
        <end position="63"/>
    </location>
</feature>
<organism evidence="2">
    <name type="scientific">Octopus bimaculoides</name>
    <name type="common">California two-spotted octopus</name>
    <dbReference type="NCBI Taxonomy" id="37653"/>
    <lineage>
        <taxon>Eukaryota</taxon>
        <taxon>Metazoa</taxon>
        <taxon>Spiralia</taxon>
        <taxon>Lophotrochozoa</taxon>
        <taxon>Mollusca</taxon>
        <taxon>Cephalopoda</taxon>
        <taxon>Coleoidea</taxon>
        <taxon>Octopodiformes</taxon>
        <taxon>Octopoda</taxon>
        <taxon>Incirrata</taxon>
        <taxon>Octopodidae</taxon>
        <taxon>Octopus</taxon>
    </lineage>
</organism>
<reference evidence="2" key="1">
    <citation type="submission" date="2015-07" db="EMBL/GenBank/DDBJ databases">
        <title>MeaNS - Measles Nucleotide Surveillance Program.</title>
        <authorList>
            <person name="Tran T."/>
            <person name="Druce J."/>
        </authorList>
    </citation>
    <scope>NUCLEOTIDE SEQUENCE</scope>
    <source>
        <strain evidence="2">UCB-OBI-ISO-001</strain>
        <tissue evidence="2">Gonad</tissue>
    </source>
</reference>
<dbReference type="GO" id="GO:0017053">
    <property type="term" value="C:transcription repressor complex"/>
    <property type="evidence" value="ECO:0007669"/>
    <property type="project" value="InterPro"/>
</dbReference>
<feature type="region of interest" description="Disordered" evidence="1">
    <location>
        <begin position="120"/>
        <end position="152"/>
    </location>
</feature>
<dbReference type="PANTHER" id="PTHR31336:SF3">
    <property type="entry name" value="PROTEIN LIN-37 HOMOLOG"/>
    <property type="match status" value="1"/>
</dbReference>
<dbReference type="OrthoDB" id="6287771at2759"/>
<dbReference type="KEGG" id="obi:106872180"/>
<evidence type="ECO:0000256" key="1">
    <source>
        <dbReference type="SAM" id="MobiDB-lite"/>
    </source>
</evidence>
<dbReference type="AlphaFoldDB" id="A0A0L8H8L1"/>
<feature type="region of interest" description="Disordered" evidence="1">
    <location>
        <begin position="21"/>
        <end position="80"/>
    </location>
</feature>
<feature type="compositionally biased region" description="Basic and acidic residues" evidence="1">
    <location>
        <begin position="21"/>
        <end position="30"/>
    </location>
</feature>
<evidence type="ECO:0000313" key="2">
    <source>
        <dbReference type="EMBL" id="KOF85542.1"/>
    </source>
</evidence>
<protein>
    <recommendedName>
        <fullName evidence="3">Protein lin-37 homolog</fullName>
    </recommendedName>
</protein>
<dbReference type="GO" id="GO:0031523">
    <property type="term" value="C:Myb complex"/>
    <property type="evidence" value="ECO:0007669"/>
    <property type="project" value="TreeGrafter"/>
</dbReference>
<dbReference type="STRING" id="37653.A0A0L8H8L1"/>
<sequence>MSSKRGTIDVKLARQRLESKLQNLIEKKESPASSEPDCVNTQPEPPQRLPSPQQSPRKSSLSKVSRKRKRKEDSAGSDIGQYHHTHVMKLFDRSVDLAQFNENTPLYPICRSWIKNQPHNNLNNQNRSSSPESDAQTDEDTVNKDGNIYHLPSPIKREDQYVDLRIPSPIPQLSSRLDIYADPDKAPSQDDLLLSHMTRWKRIRHKWKESSRRNEMQYARSLNLLKEMFDRHLCKES</sequence>
<name>A0A0L8H8L1_OCTBM</name>
<proteinExistence type="predicted"/>